<gene>
    <name evidence="1" type="ORF">ASJ82_00255</name>
    <name evidence="2" type="ORF">MSCUN_11270</name>
</gene>
<dbReference type="RefSeq" id="WP_095608684.1">
    <property type="nucleotide sequence ID" value="NZ_CAUHCB010000002.1"/>
</dbReference>
<protein>
    <submittedName>
        <fullName evidence="1">Uncharacterized protein</fullName>
    </submittedName>
</protein>
<dbReference type="Proteomes" id="UP000217528">
    <property type="component" value="Unassembled WGS sequence"/>
</dbReference>
<proteinExistence type="predicted"/>
<reference evidence="1 3" key="2">
    <citation type="journal article" date="2017" name="BMC Genomics">
        <title>Genomic analysis of methanogenic archaea reveals a shift towards energy conservation.</title>
        <authorList>
            <person name="Gilmore S.P."/>
            <person name="Henske J.K."/>
            <person name="Sexton J.A."/>
            <person name="Solomon K.V."/>
            <person name="Seppala S."/>
            <person name="Yoo J.I."/>
            <person name="Huyett L.M."/>
            <person name="Pressman A."/>
            <person name="Cogan J.Z."/>
            <person name="Kivenson V."/>
            <person name="Peng X."/>
            <person name="Tan Y."/>
            <person name="Valentine D.L."/>
            <person name="O'Malley M.A."/>
        </authorList>
    </citation>
    <scope>NUCLEOTIDE SEQUENCE [LARGE SCALE GENOMIC DNA]</scope>
    <source>
        <strain evidence="1 3">1R-7</strain>
    </source>
</reference>
<dbReference type="EMBL" id="LWMS01000042">
    <property type="protein sequence ID" value="PWL07884.1"/>
    <property type="molecule type" value="Genomic_DNA"/>
</dbReference>
<dbReference type="Proteomes" id="UP000246004">
    <property type="component" value="Unassembled WGS sequence"/>
</dbReference>
<keyword evidence="3" id="KW-1185">Reference proteome</keyword>
<organism evidence="1 3">
    <name type="scientific">Methanosphaera cuniculi</name>
    <dbReference type="NCBI Taxonomy" id="1077256"/>
    <lineage>
        <taxon>Archaea</taxon>
        <taxon>Methanobacteriati</taxon>
        <taxon>Methanobacteriota</taxon>
        <taxon>Methanomada group</taxon>
        <taxon>Methanobacteria</taxon>
        <taxon>Methanobacteriales</taxon>
        <taxon>Methanobacteriaceae</taxon>
        <taxon>Methanosphaera</taxon>
    </lineage>
</organism>
<evidence type="ECO:0000313" key="4">
    <source>
        <dbReference type="Proteomes" id="UP000246004"/>
    </source>
</evidence>
<evidence type="ECO:0000313" key="1">
    <source>
        <dbReference type="EMBL" id="PAV07315.1"/>
    </source>
</evidence>
<comment type="caution">
    <text evidence="1">The sequence shown here is derived from an EMBL/GenBank/DDBJ whole genome shotgun (WGS) entry which is preliminary data.</text>
</comment>
<dbReference type="AlphaFoldDB" id="A0A2A2HD59"/>
<accession>A0A2A2HD59</accession>
<evidence type="ECO:0000313" key="2">
    <source>
        <dbReference type="EMBL" id="PWL07884.1"/>
    </source>
</evidence>
<dbReference type="OrthoDB" id="82430at2157"/>
<sequence length="113" mass="14128">MVVHEIRCRILDDIYEDDDFDIYSKIVLDHKQKNIFAWDGIEWNKDGFYREYENRNKQYDYNEFLERINKIIESKIIYEIANELEEDQSYFFDNERIYLYIEERRNIYPTVEG</sequence>
<name>A0A2A2HD59_9EURY</name>
<evidence type="ECO:0000313" key="3">
    <source>
        <dbReference type="Proteomes" id="UP000217528"/>
    </source>
</evidence>
<dbReference type="EMBL" id="LMVN01000019">
    <property type="protein sequence ID" value="PAV07315.1"/>
    <property type="molecule type" value="Genomic_DNA"/>
</dbReference>
<reference evidence="2 4" key="1">
    <citation type="submission" date="2016-04" db="EMBL/GenBank/DDBJ databases">
        <title>Genome sequence of Methanosphaera cuniculi DSM 4103.</title>
        <authorList>
            <person name="Poehlein A."/>
            <person name="Seedorf H."/>
            <person name="Daniel R."/>
        </authorList>
    </citation>
    <scope>NUCLEOTIDE SEQUENCE [LARGE SCALE GENOMIC DNA]</scope>
    <source>
        <strain evidence="2 4">DSM 4103</strain>
    </source>
</reference>